<name>A0A482VQ04_ASBVE</name>
<accession>A0A482VQ04</accession>
<evidence type="ECO:0000313" key="2">
    <source>
        <dbReference type="Proteomes" id="UP000292052"/>
    </source>
</evidence>
<keyword evidence="2" id="KW-1185">Reference proteome</keyword>
<dbReference type="EMBL" id="QDEB01074634">
    <property type="protein sequence ID" value="RZC35041.1"/>
    <property type="molecule type" value="Genomic_DNA"/>
</dbReference>
<organism evidence="1 2">
    <name type="scientific">Asbolus verrucosus</name>
    <name type="common">Desert ironclad beetle</name>
    <dbReference type="NCBI Taxonomy" id="1661398"/>
    <lineage>
        <taxon>Eukaryota</taxon>
        <taxon>Metazoa</taxon>
        <taxon>Ecdysozoa</taxon>
        <taxon>Arthropoda</taxon>
        <taxon>Hexapoda</taxon>
        <taxon>Insecta</taxon>
        <taxon>Pterygota</taxon>
        <taxon>Neoptera</taxon>
        <taxon>Endopterygota</taxon>
        <taxon>Coleoptera</taxon>
        <taxon>Polyphaga</taxon>
        <taxon>Cucujiformia</taxon>
        <taxon>Tenebrionidae</taxon>
        <taxon>Pimeliinae</taxon>
        <taxon>Asbolus</taxon>
    </lineage>
</organism>
<dbReference type="Proteomes" id="UP000292052">
    <property type="component" value="Unassembled WGS sequence"/>
</dbReference>
<gene>
    <name evidence="1" type="ORF">BDFB_008165</name>
</gene>
<dbReference type="AlphaFoldDB" id="A0A482VQ04"/>
<evidence type="ECO:0000313" key="1">
    <source>
        <dbReference type="EMBL" id="RZC35041.1"/>
    </source>
</evidence>
<protein>
    <submittedName>
        <fullName evidence="1">Uncharacterized protein</fullName>
    </submittedName>
</protein>
<comment type="caution">
    <text evidence="1">The sequence shown here is derived from an EMBL/GenBank/DDBJ whole genome shotgun (WGS) entry which is preliminary data.</text>
</comment>
<reference evidence="1 2" key="1">
    <citation type="submission" date="2017-03" db="EMBL/GenBank/DDBJ databases">
        <title>Genome of the blue death feigning beetle - Asbolus verrucosus.</title>
        <authorList>
            <person name="Rider S.D."/>
        </authorList>
    </citation>
    <scope>NUCLEOTIDE SEQUENCE [LARGE SCALE GENOMIC DNA]</scope>
    <source>
        <strain evidence="1">Butters</strain>
        <tissue evidence="1">Head and leg muscle</tissue>
    </source>
</reference>
<proteinExistence type="predicted"/>
<sequence>MVSPIASSKSFAFFLLGIHG</sequence>